<evidence type="ECO:0000256" key="7">
    <source>
        <dbReference type="ARBA" id="ARBA00022918"/>
    </source>
</evidence>
<protein>
    <submittedName>
        <fullName evidence="9">Transposon Ty3-G Gag-Pol polyprotein</fullName>
    </submittedName>
</protein>
<accession>A0A438I4A9</accession>
<evidence type="ECO:0000256" key="3">
    <source>
        <dbReference type="ARBA" id="ARBA00022695"/>
    </source>
</evidence>
<proteinExistence type="predicted"/>
<gene>
    <name evidence="9" type="primary">TY3B-G_11</name>
    <name evidence="9" type="ORF">CK203_046141</name>
</gene>
<keyword evidence="1" id="KW-0645">Protease</keyword>
<evidence type="ECO:0000259" key="8">
    <source>
        <dbReference type="Pfam" id="PF00078"/>
    </source>
</evidence>
<dbReference type="AlphaFoldDB" id="A0A438I4A9"/>
<dbReference type="InterPro" id="IPR043128">
    <property type="entry name" value="Rev_trsase/Diguanyl_cyclase"/>
</dbReference>
<dbReference type="GO" id="GO:0003964">
    <property type="term" value="F:RNA-directed DNA polymerase activity"/>
    <property type="evidence" value="ECO:0007669"/>
    <property type="project" value="UniProtKB-KW"/>
</dbReference>
<dbReference type="InterPro" id="IPR043502">
    <property type="entry name" value="DNA/RNA_pol_sf"/>
</dbReference>
<dbReference type="InterPro" id="IPR053134">
    <property type="entry name" value="RNA-dir_DNA_polymerase"/>
</dbReference>
<keyword evidence="5" id="KW-0255">Endonuclease</keyword>
<keyword evidence="6" id="KW-0378">Hydrolase</keyword>
<dbReference type="GO" id="GO:0008233">
    <property type="term" value="F:peptidase activity"/>
    <property type="evidence" value="ECO:0007669"/>
    <property type="project" value="UniProtKB-KW"/>
</dbReference>
<dbReference type="Pfam" id="PF00078">
    <property type="entry name" value="RVT_1"/>
    <property type="match status" value="1"/>
</dbReference>
<feature type="domain" description="Reverse transcriptase" evidence="8">
    <location>
        <begin position="217"/>
        <end position="332"/>
    </location>
</feature>
<dbReference type="Gene3D" id="3.10.10.10">
    <property type="entry name" value="HIV Type 1 Reverse Transcriptase, subunit A, domain 1"/>
    <property type="match status" value="1"/>
</dbReference>
<dbReference type="Gene3D" id="3.30.70.270">
    <property type="match status" value="1"/>
</dbReference>
<dbReference type="PANTHER" id="PTHR24559">
    <property type="entry name" value="TRANSPOSON TY3-I GAG-POL POLYPROTEIN"/>
    <property type="match status" value="1"/>
</dbReference>
<keyword evidence="3" id="KW-0548">Nucleotidyltransferase</keyword>
<comment type="caution">
    <text evidence="9">The sequence shown here is derived from an EMBL/GenBank/DDBJ whole genome shotgun (WGS) entry which is preliminary data.</text>
</comment>
<dbReference type="Proteomes" id="UP000288805">
    <property type="component" value="Unassembled WGS sequence"/>
</dbReference>
<sequence>MSGTKSEVPFRKLPDAELQMKHEKGLYYHRDEKFSTGHRCQLKELQVMVYQGEEELLESNEKDQEVHGPDQELVELSMNLVVGLTSPKTIKLKGKALVKQLEIPLDETEGYGVLLKTGVPIKGEWLETLGIIKFNYKTLTMWFKVGESTMTLQGNPGLCKTQVTLKALMRAAERREQRLPPNRGFKHAIVLKEGATPMSVRPYRYPQIQKTEIELLKDGNWRFYVDYRALNRVTVPDKFLIPVIDELLNELIGARIFSKPDLKSGYHQIRVKQQDGHKTAFRTHDGHYEFLVMPFGLMNASSTFQALMNDIFRKHLQKFVLVFLDDILIYSRDL</sequence>
<evidence type="ECO:0000256" key="1">
    <source>
        <dbReference type="ARBA" id="ARBA00022670"/>
    </source>
</evidence>
<name>A0A438I4A9_VITVI</name>
<keyword evidence="4" id="KW-0540">Nuclease</keyword>
<evidence type="ECO:0000256" key="5">
    <source>
        <dbReference type="ARBA" id="ARBA00022759"/>
    </source>
</evidence>
<evidence type="ECO:0000256" key="4">
    <source>
        <dbReference type="ARBA" id="ARBA00022722"/>
    </source>
</evidence>
<dbReference type="GO" id="GO:0004519">
    <property type="term" value="F:endonuclease activity"/>
    <property type="evidence" value="ECO:0007669"/>
    <property type="project" value="UniProtKB-KW"/>
</dbReference>
<evidence type="ECO:0000256" key="6">
    <source>
        <dbReference type="ARBA" id="ARBA00022801"/>
    </source>
</evidence>
<dbReference type="SUPFAM" id="SSF56672">
    <property type="entry name" value="DNA/RNA polymerases"/>
    <property type="match status" value="1"/>
</dbReference>
<dbReference type="PANTHER" id="PTHR24559:SF450">
    <property type="entry name" value="RNA-DIRECTED DNA POLYMERASE HOMOLOG"/>
    <property type="match status" value="1"/>
</dbReference>
<dbReference type="CDD" id="cd01647">
    <property type="entry name" value="RT_LTR"/>
    <property type="match status" value="1"/>
</dbReference>
<keyword evidence="2" id="KW-0808">Transferase</keyword>
<reference evidence="9 10" key="1">
    <citation type="journal article" date="2018" name="PLoS Genet.">
        <title>Population sequencing reveals clonal diversity and ancestral inbreeding in the grapevine cultivar Chardonnay.</title>
        <authorList>
            <person name="Roach M.J."/>
            <person name="Johnson D.L."/>
            <person name="Bohlmann J."/>
            <person name="van Vuuren H.J."/>
            <person name="Jones S.J."/>
            <person name="Pretorius I.S."/>
            <person name="Schmidt S.A."/>
            <person name="Borneman A.R."/>
        </authorList>
    </citation>
    <scope>NUCLEOTIDE SEQUENCE [LARGE SCALE GENOMIC DNA]</scope>
    <source>
        <strain evidence="10">cv. Chardonnay</strain>
        <tissue evidence="9">Leaf</tissue>
    </source>
</reference>
<dbReference type="GO" id="GO:0006508">
    <property type="term" value="P:proteolysis"/>
    <property type="evidence" value="ECO:0007669"/>
    <property type="project" value="UniProtKB-KW"/>
</dbReference>
<evidence type="ECO:0000313" key="10">
    <source>
        <dbReference type="Proteomes" id="UP000288805"/>
    </source>
</evidence>
<keyword evidence="7" id="KW-0695">RNA-directed DNA polymerase</keyword>
<dbReference type="FunFam" id="3.10.10.10:FF:000007">
    <property type="entry name" value="Retrovirus-related Pol polyprotein from transposon 17.6-like Protein"/>
    <property type="match status" value="1"/>
</dbReference>
<dbReference type="EMBL" id="QGNW01000144">
    <property type="protein sequence ID" value="RVW91545.1"/>
    <property type="molecule type" value="Genomic_DNA"/>
</dbReference>
<dbReference type="InterPro" id="IPR000477">
    <property type="entry name" value="RT_dom"/>
</dbReference>
<organism evidence="9 10">
    <name type="scientific">Vitis vinifera</name>
    <name type="common">Grape</name>
    <dbReference type="NCBI Taxonomy" id="29760"/>
    <lineage>
        <taxon>Eukaryota</taxon>
        <taxon>Viridiplantae</taxon>
        <taxon>Streptophyta</taxon>
        <taxon>Embryophyta</taxon>
        <taxon>Tracheophyta</taxon>
        <taxon>Spermatophyta</taxon>
        <taxon>Magnoliopsida</taxon>
        <taxon>eudicotyledons</taxon>
        <taxon>Gunneridae</taxon>
        <taxon>Pentapetalae</taxon>
        <taxon>rosids</taxon>
        <taxon>Vitales</taxon>
        <taxon>Vitaceae</taxon>
        <taxon>Viteae</taxon>
        <taxon>Vitis</taxon>
    </lineage>
</organism>
<evidence type="ECO:0000256" key="2">
    <source>
        <dbReference type="ARBA" id="ARBA00022679"/>
    </source>
</evidence>
<evidence type="ECO:0000313" key="9">
    <source>
        <dbReference type="EMBL" id="RVW91545.1"/>
    </source>
</evidence>